<dbReference type="GO" id="GO:0016491">
    <property type="term" value="F:oxidoreductase activity"/>
    <property type="evidence" value="ECO:0007669"/>
    <property type="project" value="InterPro"/>
</dbReference>
<dbReference type="InterPro" id="IPR023753">
    <property type="entry name" value="FAD/NAD-binding_dom"/>
</dbReference>
<dbReference type="InterPro" id="IPR017900">
    <property type="entry name" value="4Fe4S_Fe_S_CS"/>
</dbReference>
<keyword evidence="1" id="KW-0479">Metal-binding</keyword>
<evidence type="ECO:0000313" key="6">
    <source>
        <dbReference type="Proteomes" id="UP000277999"/>
    </source>
</evidence>
<dbReference type="Gene3D" id="3.50.50.60">
    <property type="entry name" value="FAD/NAD(P)-binding domain"/>
    <property type="match status" value="2"/>
</dbReference>
<dbReference type="NCBIfam" id="TIGR03315">
    <property type="entry name" value="Se_ygfK"/>
    <property type="match status" value="1"/>
</dbReference>
<protein>
    <submittedName>
        <fullName evidence="5">Putative selenate reductase subunit YgfK</fullName>
    </submittedName>
</protein>
<gene>
    <name evidence="5" type="primary">ygfK</name>
    <name evidence="5" type="ORF">D9O40_15230</name>
</gene>
<comment type="caution">
    <text evidence="5">The sequence shown here is derived from an EMBL/GenBank/DDBJ whole genome shotgun (WGS) entry which is preliminary data.</text>
</comment>
<dbReference type="InterPro" id="IPR017896">
    <property type="entry name" value="4Fe4S_Fe-S-bd"/>
</dbReference>
<dbReference type="RefSeq" id="WP_122059853.1">
    <property type="nucleotide sequence ID" value="NZ_RFAQ01000058.1"/>
</dbReference>
<reference evidence="5 6" key="1">
    <citation type="submission" date="2018-10" db="EMBL/GenBank/DDBJ databases">
        <title>Genome-centric metagenomics revealed C2 chemical producing, CO utilizing Clostridium with novel acetogenic gene cluster.</title>
        <authorList>
            <person name="Kang H."/>
            <person name="Park B."/>
            <person name="Choi I.G."/>
            <person name="Chang I.S."/>
        </authorList>
    </citation>
    <scope>NUCLEOTIDE SEQUENCE [LARGE SCALE GENOMIC DNA]</scope>
    <source>
        <strain evidence="5 6">H21-9</strain>
    </source>
</reference>
<accession>A0A3M0SGQ0</accession>
<keyword evidence="2" id="KW-0408">Iron</keyword>
<dbReference type="PROSITE" id="PS00198">
    <property type="entry name" value="4FE4S_FER_1"/>
    <property type="match status" value="1"/>
</dbReference>
<organism evidence="5 6">
    <name type="scientific">Clostridium autoethanogenum</name>
    <dbReference type="NCBI Taxonomy" id="84023"/>
    <lineage>
        <taxon>Bacteria</taxon>
        <taxon>Bacillati</taxon>
        <taxon>Bacillota</taxon>
        <taxon>Clostridia</taxon>
        <taxon>Eubacteriales</taxon>
        <taxon>Clostridiaceae</taxon>
        <taxon>Clostridium</taxon>
    </lineage>
</organism>
<sequence>MSDRMHPISFEKMIIWVIKELKEKGSIFGIHKDKFYKNESEKSIEVFGENLSSPLGPAAGPNTQLTQNIVSAYLTGSRFIELKTVQVIDGEDLAVAKPCICAQDECYNVEWSTELKVSEAFCEYIKAWFLLHILMKELNLSKQRDFMFNMSVGYDLDGIKSPKMNNYIEGMRNASNTKVWNECKKVIISHMNLFSNFNEKDLEEISPIVCSSITVSTLHGCPPEEIEKISNYLLKEKNLNVFIKMNPTLLGEKFVRNTLNTMGYGYIILNGDHFKNDLQYGDAVAMLQRLKDTAKTLNLEIGVKLTNTLPVKIENKELPGEEMYMSGRSLFPLTISLASRLAEEFGGDLQVSYSGGADFFNVDKILTTGIQPVTFATTILKPGGYERITQMAQKVERKLKGKFSGIDTDMLSKLAEEALKDDHHLKNSRTVGSRKLSVELPTYDCMTAPCSIGCPINQQIPEYVALVGKKKYDEAFSIIAKDNASPAITATICNHNCQFKCTRLDYDSSVLIRDMKKIAVLNAEQKYIKNIKPQNIRSNKKVAVIGAGPAGLSTALFLRRNGMDVTVMDKKEKPYGVVRYVIPDFRIPSEMIDQDFELVKKQGVKFEFGINGNFNIDELKGKYDYIILAIGAWKPGKLSLKEGKERAVNAIAFLERYKAEKENINLGKHVCIIGGGNVAMDAARAAKRIAGVETVSIVYRRTKEYMPADSEELKLAISDGIVFKELLAPIAIKDNKLLCEEMILGEKDTSGRRSPVSTGKEVVLDADTVIAAVGEKVDSDLLKRNGIELDSKDFPKLNEACETNISNVYIPGDAKCGPATIVKAIADGKAVAKNILSKEKLNNDFEKKVIHIDEKQIYSRKGILKDPKSCEEEYKRCLSCSNICELCVDVCPNRANVAINVGGGFSSSRQVIHLDGMCNECGNCGVFCPYKGNPYKDKVTVFWNENDFENSTNKGFCVIDIKKGICKVREESGKIAMYTIGEENIISKEMECIIKSCIDKYSYML</sequence>
<dbReference type="InterPro" id="IPR017701">
    <property type="entry name" value="Se_rdtase_YgfK"/>
</dbReference>
<dbReference type="InterPro" id="IPR009051">
    <property type="entry name" value="Helical_ferredxn"/>
</dbReference>
<dbReference type="Pfam" id="PF07992">
    <property type="entry name" value="Pyr_redox_2"/>
    <property type="match status" value="1"/>
</dbReference>
<evidence type="ECO:0000313" key="5">
    <source>
        <dbReference type="EMBL" id="RMC96910.1"/>
    </source>
</evidence>
<dbReference type="Proteomes" id="UP000277999">
    <property type="component" value="Unassembled WGS sequence"/>
</dbReference>
<dbReference type="PANTHER" id="PTHR42783:SF3">
    <property type="entry name" value="GLUTAMATE SYNTHASE [NADPH] SMALL CHAIN-RELATED"/>
    <property type="match status" value="1"/>
</dbReference>
<dbReference type="SUPFAM" id="SSF51395">
    <property type="entry name" value="FMN-linked oxidoreductases"/>
    <property type="match status" value="1"/>
</dbReference>
<evidence type="ECO:0000256" key="2">
    <source>
        <dbReference type="ARBA" id="ARBA00023004"/>
    </source>
</evidence>
<evidence type="ECO:0000256" key="1">
    <source>
        <dbReference type="ARBA" id="ARBA00022723"/>
    </source>
</evidence>
<evidence type="ECO:0000256" key="3">
    <source>
        <dbReference type="ARBA" id="ARBA00023014"/>
    </source>
</evidence>
<dbReference type="SUPFAM" id="SSF46548">
    <property type="entry name" value="alpha-helical ferredoxin"/>
    <property type="match status" value="2"/>
</dbReference>
<dbReference type="Pfam" id="PF14691">
    <property type="entry name" value="Fer4_20"/>
    <property type="match status" value="1"/>
</dbReference>
<dbReference type="EMBL" id="RFAQ01000058">
    <property type="protein sequence ID" value="RMC96910.1"/>
    <property type="molecule type" value="Genomic_DNA"/>
</dbReference>
<proteinExistence type="predicted"/>
<dbReference type="PROSITE" id="PS51379">
    <property type="entry name" value="4FE4S_FER_2"/>
    <property type="match status" value="1"/>
</dbReference>
<dbReference type="Gene3D" id="1.10.1060.10">
    <property type="entry name" value="Alpha-helical ferredoxin"/>
    <property type="match status" value="1"/>
</dbReference>
<dbReference type="PRINTS" id="PR00419">
    <property type="entry name" value="ADXRDTASE"/>
</dbReference>
<dbReference type="InterPro" id="IPR028261">
    <property type="entry name" value="DPD_II"/>
</dbReference>
<dbReference type="AlphaFoldDB" id="A0A3M0SGQ0"/>
<evidence type="ECO:0000259" key="4">
    <source>
        <dbReference type="PROSITE" id="PS51379"/>
    </source>
</evidence>
<dbReference type="SUPFAM" id="SSF51971">
    <property type="entry name" value="Nucleotide-binding domain"/>
    <property type="match status" value="2"/>
</dbReference>
<dbReference type="GO" id="GO:0051536">
    <property type="term" value="F:iron-sulfur cluster binding"/>
    <property type="evidence" value="ECO:0007669"/>
    <property type="project" value="UniProtKB-KW"/>
</dbReference>
<dbReference type="InterPro" id="IPR036188">
    <property type="entry name" value="FAD/NAD-bd_sf"/>
</dbReference>
<keyword evidence="3" id="KW-0411">Iron-sulfur</keyword>
<dbReference type="GO" id="GO:0046872">
    <property type="term" value="F:metal ion binding"/>
    <property type="evidence" value="ECO:0007669"/>
    <property type="project" value="UniProtKB-KW"/>
</dbReference>
<feature type="domain" description="4Fe-4S ferredoxin-type" evidence="4">
    <location>
        <begin position="908"/>
        <end position="938"/>
    </location>
</feature>
<dbReference type="PANTHER" id="PTHR42783">
    <property type="entry name" value="GLUTAMATE SYNTHASE [NADPH] SMALL CHAIN"/>
    <property type="match status" value="1"/>
</dbReference>
<name>A0A3M0SGQ0_9CLOT</name>